<keyword evidence="1" id="KW-0472">Membrane</keyword>
<keyword evidence="1" id="KW-0812">Transmembrane</keyword>
<dbReference type="AlphaFoldDB" id="A0A4Y2JDL4"/>
<accession>A0A4Y2JDL4</accession>
<keyword evidence="1" id="KW-1133">Transmembrane helix</keyword>
<feature type="transmembrane region" description="Helical" evidence="1">
    <location>
        <begin position="170"/>
        <end position="191"/>
    </location>
</feature>
<feature type="transmembrane region" description="Helical" evidence="1">
    <location>
        <begin position="130"/>
        <end position="150"/>
    </location>
</feature>
<name>A0A4Y2JDL4_ARAVE</name>
<reference evidence="2 3" key="1">
    <citation type="journal article" date="2019" name="Sci. Rep.">
        <title>Orb-weaving spider Araneus ventricosus genome elucidates the spidroin gene catalogue.</title>
        <authorList>
            <person name="Kono N."/>
            <person name="Nakamura H."/>
            <person name="Ohtoshi R."/>
            <person name="Moran D.A.P."/>
            <person name="Shinohara A."/>
            <person name="Yoshida Y."/>
            <person name="Fujiwara M."/>
            <person name="Mori M."/>
            <person name="Tomita M."/>
            <person name="Arakawa K."/>
        </authorList>
    </citation>
    <scope>NUCLEOTIDE SEQUENCE [LARGE SCALE GENOMIC DNA]</scope>
</reference>
<dbReference type="EMBL" id="BGPR01110126">
    <property type="protein sequence ID" value="GBM88147.1"/>
    <property type="molecule type" value="Genomic_DNA"/>
</dbReference>
<comment type="caution">
    <text evidence="2">The sequence shown here is derived from an EMBL/GenBank/DDBJ whole genome shotgun (WGS) entry which is preliminary data.</text>
</comment>
<evidence type="ECO:0000313" key="2">
    <source>
        <dbReference type="EMBL" id="GBM88147.1"/>
    </source>
</evidence>
<organism evidence="2 3">
    <name type="scientific">Araneus ventricosus</name>
    <name type="common">Orbweaver spider</name>
    <name type="synonym">Epeira ventricosa</name>
    <dbReference type="NCBI Taxonomy" id="182803"/>
    <lineage>
        <taxon>Eukaryota</taxon>
        <taxon>Metazoa</taxon>
        <taxon>Ecdysozoa</taxon>
        <taxon>Arthropoda</taxon>
        <taxon>Chelicerata</taxon>
        <taxon>Arachnida</taxon>
        <taxon>Araneae</taxon>
        <taxon>Araneomorphae</taxon>
        <taxon>Entelegynae</taxon>
        <taxon>Araneoidea</taxon>
        <taxon>Araneidae</taxon>
        <taxon>Araneus</taxon>
    </lineage>
</organism>
<keyword evidence="3" id="KW-1185">Reference proteome</keyword>
<gene>
    <name evidence="2" type="ORF">AVEN_114037_1</name>
</gene>
<sequence>MLSDHFTIWCHFLAPYPPDPHKLSTLLSPYGAIFSSYIYPIPMLFGHYLHHMVPFSAPYSDSYVIRHFTIWCHFLAPYPSDSMLFGHSFTIWCHFLAPISIRFPCYLIFHHGAIFYSPISTRSLCLDITSTIWCHFLASNICLILCYSTFHHMVPFSASYLSDSMLSGYFHYMVPFSAPYIHLIPICYLTFSVHHMVPFSSPISIRFICFLTFFTI</sequence>
<protein>
    <submittedName>
        <fullName evidence="2">Uncharacterized protein</fullName>
    </submittedName>
</protein>
<evidence type="ECO:0000313" key="3">
    <source>
        <dbReference type="Proteomes" id="UP000499080"/>
    </source>
</evidence>
<dbReference type="Proteomes" id="UP000499080">
    <property type="component" value="Unassembled WGS sequence"/>
</dbReference>
<feature type="transmembrane region" description="Helical" evidence="1">
    <location>
        <begin position="30"/>
        <end position="49"/>
    </location>
</feature>
<evidence type="ECO:0000256" key="1">
    <source>
        <dbReference type="SAM" id="Phobius"/>
    </source>
</evidence>
<proteinExistence type="predicted"/>